<evidence type="ECO:0000256" key="8">
    <source>
        <dbReference type="ARBA" id="ARBA00022823"/>
    </source>
</evidence>
<evidence type="ECO:0000256" key="5">
    <source>
        <dbReference type="ARBA" id="ARBA00019511"/>
    </source>
</evidence>
<dbReference type="GO" id="GO:0006099">
    <property type="term" value="P:tricarboxylic acid cycle"/>
    <property type="evidence" value="ECO:0007669"/>
    <property type="project" value="UniProtKB-UniRule"/>
</dbReference>
<evidence type="ECO:0000256" key="11">
    <source>
        <dbReference type="RuleBase" id="RU361138"/>
    </source>
</evidence>
<evidence type="ECO:0000259" key="13">
    <source>
        <dbReference type="PROSITE" id="PS51826"/>
    </source>
</evidence>
<dbReference type="Proteomes" id="UP000183653">
    <property type="component" value="Chromosome I"/>
</dbReference>
<dbReference type="OrthoDB" id="9805770at2"/>
<dbReference type="PROSITE" id="PS50968">
    <property type="entry name" value="BIOTINYL_LIPOYL"/>
    <property type="match status" value="1"/>
</dbReference>
<keyword evidence="15" id="KW-1185">Reference proteome</keyword>
<accession>A0A1H2I6I8</accession>
<dbReference type="NCBIfam" id="NF004309">
    <property type="entry name" value="PRK05704.1"/>
    <property type="match status" value="1"/>
</dbReference>
<name>A0A1H2I6I8_9PSED</name>
<dbReference type="FunFam" id="3.30.559.10:FF:000007">
    <property type="entry name" value="Dihydrolipoamide acetyltransferase component of pyruvate dehydrogenase complex"/>
    <property type="match status" value="1"/>
</dbReference>
<evidence type="ECO:0000256" key="9">
    <source>
        <dbReference type="ARBA" id="ARBA00023315"/>
    </source>
</evidence>
<dbReference type="GO" id="GO:0033512">
    <property type="term" value="P:L-lysine catabolic process to acetyl-CoA via saccharopine"/>
    <property type="evidence" value="ECO:0007669"/>
    <property type="project" value="UniProtKB-UniRule"/>
</dbReference>
<dbReference type="Gene3D" id="4.10.320.10">
    <property type="entry name" value="E3-binding domain"/>
    <property type="match status" value="1"/>
</dbReference>
<dbReference type="InterPro" id="IPR006255">
    <property type="entry name" value="SucB"/>
</dbReference>
<evidence type="ECO:0000256" key="7">
    <source>
        <dbReference type="ARBA" id="ARBA00022679"/>
    </source>
</evidence>
<protein>
    <recommendedName>
        <fullName evidence="5 11">Dihydrolipoyllysine-residue succinyltransferase component of 2-oxoglutarate dehydrogenase complex</fullName>
        <ecNumber evidence="4 11">2.3.1.61</ecNumber>
    </recommendedName>
    <alternativeName>
        <fullName evidence="11">2-oxoglutarate dehydrogenase complex component E2</fullName>
    </alternativeName>
</protein>
<feature type="domain" description="Lipoyl-binding" evidence="12">
    <location>
        <begin position="2"/>
        <end position="77"/>
    </location>
</feature>
<reference evidence="14 15" key="1">
    <citation type="submission" date="2016-10" db="EMBL/GenBank/DDBJ databases">
        <authorList>
            <person name="Varghese N."/>
            <person name="Submissions S."/>
        </authorList>
    </citation>
    <scope>NUCLEOTIDE SEQUENCE [LARGE SCALE GENOMIC DNA]</scope>
    <source>
        <strain evidence="14 15">BS2775</strain>
    </source>
</reference>
<dbReference type="EMBL" id="LT629782">
    <property type="protein sequence ID" value="SDU39752.1"/>
    <property type="molecule type" value="Genomic_DNA"/>
</dbReference>
<dbReference type="RefSeq" id="WP_057722681.1">
    <property type="nucleotide sequence ID" value="NZ_JYLM01000003.1"/>
</dbReference>
<dbReference type="GO" id="GO:0045252">
    <property type="term" value="C:oxoglutarate dehydrogenase complex"/>
    <property type="evidence" value="ECO:0007669"/>
    <property type="project" value="UniProtKB-UniRule"/>
</dbReference>
<dbReference type="PROSITE" id="PS00189">
    <property type="entry name" value="LIPOYL"/>
    <property type="match status" value="1"/>
</dbReference>
<evidence type="ECO:0000256" key="4">
    <source>
        <dbReference type="ARBA" id="ARBA00012945"/>
    </source>
</evidence>
<dbReference type="PANTHER" id="PTHR43416">
    <property type="entry name" value="DIHYDROLIPOYLLYSINE-RESIDUE SUCCINYLTRANSFERASE COMPONENT OF 2-OXOGLUTARATE DEHYDROGENASE COMPLEX, MITOCHONDRIAL-RELATED"/>
    <property type="match status" value="1"/>
</dbReference>
<dbReference type="InterPro" id="IPR050537">
    <property type="entry name" value="2-oxoacid_dehydrogenase"/>
</dbReference>
<dbReference type="EC" id="2.3.1.61" evidence="4 11"/>
<comment type="similarity">
    <text evidence="3 11">Belongs to the 2-oxoacid dehydrogenase family.</text>
</comment>
<evidence type="ECO:0000313" key="14">
    <source>
        <dbReference type="EMBL" id="SDU39752.1"/>
    </source>
</evidence>
<dbReference type="Pfam" id="PF00198">
    <property type="entry name" value="2-oxoacid_dh"/>
    <property type="match status" value="1"/>
</dbReference>
<dbReference type="UniPathway" id="UPA00868">
    <property type="reaction ID" value="UER00840"/>
</dbReference>
<evidence type="ECO:0000256" key="2">
    <source>
        <dbReference type="ARBA" id="ARBA00005145"/>
    </source>
</evidence>
<dbReference type="Pfam" id="PF00364">
    <property type="entry name" value="Biotin_lipoyl"/>
    <property type="match status" value="1"/>
</dbReference>
<dbReference type="SUPFAM" id="SSF47005">
    <property type="entry name" value="Peripheral subunit-binding domain of 2-oxo acid dehydrogenase complex"/>
    <property type="match status" value="1"/>
</dbReference>
<comment type="function">
    <text evidence="1 11">E2 component of the 2-oxoglutarate dehydrogenase (OGDH) complex which catalyzes the second step in the conversion of 2-oxoglutarate to succinyl-CoA and CO(2).</text>
</comment>
<dbReference type="InterPro" id="IPR001078">
    <property type="entry name" value="2-oxoacid_DH_actylTfrase"/>
</dbReference>
<comment type="catalytic activity">
    <reaction evidence="10 11">
        <text>N(6)-[(R)-dihydrolipoyl]-L-lysyl-[protein] + succinyl-CoA = N(6)-[(R)-S(8)-succinyldihydrolipoyl]-L-lysyl-[protein] + CoA</text>
        <dbReference type="Rhea" id="RHEA:15213"/>
        <dbReference type="Rhea" id="RHEA-COMP:10475"/>
        <dbReference type="Rhea" id="RHEA-COMP:20092"/>
        <dbReference type="ChEBI" id="CHEBI:57287"/>
        <dbReference type="ChEBI" id="CHEBI:57292"/>
        <dbReference type="ChEBI" id="CHEBI:83100"/>
        <dbReference type="ChEBI" id="CHEBI:83120"/>
        <dbReference type="EC" id="2.3.1.61"/>
    </reaction>
</comment>
<dbReference type="InterPro" id="IPR003016">
    <property type="entry name" value="2-oxoA_DH_lipoyl-BS"/>
</dbReference>
<dbReference type="Gene3D" id="3.30.559.10">
    <property type="entry name" value="Chloramphenicol acetyltransferase-like domain"/>
    <property type="match status" value="1"/>
</dbReference>
<dbReference type="InterPro" id="IPR011053">
    <property type="entry name" value="Single_hybrid_motif"/>
</dbReference>
<evidence type="ECO:0000313" key="15">
    <source>
        <dbReference type="Proteomes" id="UP000183653"/>
    </source>
</evidence>
<evidence type="ECO:0000256" key="6">
    <source>
        <dbReference type="ARBA" id="ARBA00022532"/>
    </source>
</evidence>
<dbReference type="SUPFAM" id="SSF52777">
    <property type="entry name" value="CoA-dependent acyltransferases"/>
    <property type="match status" value="1"/>
</dbReference>
<proteinExistence type="inferred from homology"/>
<dbReference type="InterPro" id="IPR004167">
    <property type="entry name" value="PSBD"/>
</dbReference>
<dbReference type="GO" id="GO:0005829">
    <property type="term" value="C:cytosol"/>
    <property type="evidence" value="ECO:0007669"/>
    <property type="project" value="TreeGrafter"/>
</dbReference>
<dbReference type="NCBIfam" id="TIGR01347">
    <property type="entry name" value="sucB"/>
    <property type="match status" value="1"/>
</dbReference>
<dbReference type="SUPFAM" id="SSF51230">
    <property type="entry name" value="Single hybrid motif"/>
    <property type="match status" value="1"/>
</dbReference>
<dbReference type="InterPro" id="IPR000089">
    <property type="entry name" value="Biotin_lipoyl"/>
</dbReference>
<keyword evidence="9 11" id="KW-0012">Acyltransferase</keyword>
<evidence type="ECO:0000256" key="1">
    <source>
        <dbReference type="ARBA" id="ARBA00004052"/>
    </source>
</evidence>
<comment type="cofactor">
    <cofactor evidence="11">
        <name>(R)-lipoate</name>
        <dbReference type="ChEBI" id="CHEBI:83088"/>
    </cofactor>
    <text evidence="11">Binds 1 lipoyl cofactor covalently.</text>
</comment>
<evidence type="ECO:0000256" key="10">
    <source>
        <dbReference type="ARBA" id="ARBA00052761"/>
    </source>
</evidence>
<gene>
    <name evidence="14" type="ORF">SAMN04490197_5663</name>
</gene>
<comment type="pathway">
    <text evidence="2 11">Amino-acid degradation; L-lysine degradation via saccharopine pathway; glutaryl-CoA from L-lysine: step 6/6.</text>
</comment>
<keyword evidence="8 11" id="KW-0450">Lipoyl</keyword>
<sequence>MAIEIKAPSFPESVADGTVATWHKKPGEAVKRDDLIVDIETDKVVLEVLAEADGVLGPIVAEEGATVLSNQVLGSIEEGSAAAPAPAAAAPAAASAPAAAPAAGGEDPIAAPAARQLAEENGINLASIKGTGKDGRVTKEDVVAAVEAKKNAPAAAPAKPAAPAAAAPVFAAGDRTEKRVPMTRVRATVAKRLVEAQSNMAMLTTFNEVDMTEVMALRSKYKDLFEKSHNGVRLGFMSFFVKAATEALKRFPAVNASIDGADIVYHGYADIGVAVSSDRGLVVPVLRNAELMSLAEIEGGIAGFGKKARDGKLTIDEMTGGTFTITNGGTFGSMMSTPIVNPPQAAILGMHNIIQRPMAINGQVVIRPMMYLALSYDHRLIDGKEAVTFLVTIKNLLEDPARLLLDI</sequence>
<dbReference type="InterPro" id="IPR036625">
    <property type="entry name" value="E3-bd_dom_sf"/>
</dbReference>
<dbReference type="AlphaFoldDB" id="A0A1H2I6I8"/>
<evidence type="ECO:0000259" key="12">
    <source>
        <dbReference type="PROSITE" id="PS50968"/>
    </source>
</evidence>
<dbReference type="PANTHER" id="PTHR43416:SF5">
    <property type="entry name" value="DIHYDROLIPOYLLYSINE-RESIDUE SUCCINYLTRANSFERASE COMPONENT OF 2-OXOGLUTARATE DEHYDROGENASE COMPLEX, MITOCHONDRIAL"/>
    <property type="match status" value="1"/>
</dbReference>
<keyword evidence="6 11" id="KW-0816">Tricarboxylic acid cycle</keyword>
<feature type="domain" description="Peripheral subunit-binding (PSBD)" evidence="13">
    <location>
        <begin position="109"/>
        <end position="146"/>
    </location>
</feature>
<dbReference type="GO" id="GO:0004149">
    <property type="term" value="F:dihydrolipoyllysine-residue succinyltransferase activity"/>
    <property type="evidence" value="ECO:0007669"/>
    <property type="project" value="UniProtKB-UniRule"/>
</dbReference>
<evidence type="ECO:0000256" key="3">
    <source>
        <dbReference type="ARBA" id="ARBA00007317"/>
    </source>
</evidence>
<dbReference type="Pfam" id="PF02817">
    <property type="entry name" value="E3_binding"/>
    <property type="match status" value="1"/>
</dbReference>
<dbReference type="CDD" id="cd06849">
    <property type="entry name" value="lipoyl_domain"/>
    <property type="match status" value="1"/>
</dbReference>
<dbReference type="InterPro" id="IPR023213">
    <property type="entry name" value="CAT-like_dom_sf"/>
</dbReference>
<dbReference type="PROSITE" id="PS51826">
    <property type="entry name" value="PSBD"/>
    <property type="match status" value="1"/>
</dbReference>
<organism evidence="14 15">
    <name type="scientific">Pseudomonas orientalis</name>
    <dbReference type="NCBI Taxonomy" id="76758"/>
    <lineage>
        <taxon>Bacteria</taxon>
        <taxon>Pseudomonadati</taxon>
        <taxon>Pseudomonadota</taxon>
        <taxon>Gammaproteobacteria</taxon>
        <taxon>Pseudomonadales</taxon>
        <taxon>Pseudomonadaceae</taxon>
        <taxon>Pseudomonas</taxon>
    </lineage>
</organism>
<dbReference type="Gene3D" id="2.40.50.100">
    <property type="match status" value="1"/>
</dbReference>
<keyword evidence="7 11" id="KW-0808">Transferase</keyword>